<evidence type="ECO:0000313" key="4">
    <source>
        <dbReference type="Proteomes" id="UP000809273"/>
    </source>
</evidence>
<dbReference type="EMBL" id="JAFGIX010000012">
    <property type="protein sequence ID" value="MBN1572102.1"/>
    <property type="molecule type" value="Genomic_DNA"/>
</dbReference>
<dbReference type="InterPro" id="IPR016047">
    <property type="entry name" value="M23ase_b-sheet_dom"/>
</dbReference>
<dbReference type="Gene3D" id="2.70.70.10">
    <property type="entry name" value="Glucose Permease (Domain IIA)"/>
    <property type="match status" value="1"/>
</dbReference>
<gene>
    <name evidence="3" type="ORF">JW984_02780</name>
</gene>
<proteinExistence type="predicted"/>
<dbReference type="AlphaFoldDB" id="A0A9D8PNH2"/>
<evidence type="ECO:0000259" key="2">
    <source>
        <dbReference type="Pfam" id="PF01551"/>
    </source>
</evidence>
<feature type="signal peptide" evidence="1">
    <location>
        <begin position="1"/>
        <end position="25"/>
    </location>
</feature>
<evidence type="ECO:0000256" key="1">
    <source>
        <dbReference type="SAM" id="SignalP"/>
    </source>
</evidence>
<feature type="chain" id="PRO_5039241773" evidence="1">
    <location>
        <begin position="26"/>
        <end position="298"/>
    </location>
</feature>
<dbReference type="Proteomes" id="UP000809273">
    <property type="component" value="Unassembled WGS sequence"/>
</dbReference>
<keyword evidence="1" id="KW-0732">Signal</keyword>
<feature type="domain" description="M23ase beta-sheet core" evidence="2">
    <location>
        <begin position="186"/>
        <end position="280"/>
    </location>
</feature>
<dbReference type="InterPro" id="IPR011055">
    <property type="entry name" value="Dup_hybrid_motif"/>
</dbReference>
<accession>A0A9D8PNH2</accession>
<reference evidence="3" key="2">
    <citation type="submission" date="2021-01" db="EMBL/GenBank/DDBJ databases">
        <authorList>
            <person name="Hahn C.R."/>
            <person name="Youssef N.H."/>
            <person name="Elshahed M."/>
        </authorList>
    </citation>
    <scope>NUCLEOTIDE SEQUENCE</scope>
    <source>
        <strain evidence="3">Zod_Metabat.24</strain>
    </source>
</reference>
<protein>
    <submittedName>
        <fullName evidence="3">M23 family metallopeptidase</fullName>
    </submittedName>
</protein>
<organism evidence="3 4">
    <name type="scientific">Candidatus Zymogenus saltonus</name>
    <dbReference type="NCBI Taxonomy" id="2844893"/>
    <lineage>
        <taxon>Bacteria</taxon>
        <taxon>Deltaproteobacteria</taxon>
        <taxon>Candidatus Zymogenia</taxon>
        <taxon>Candidatus Zymogeniales</taxon>
        <taxon>Candidatus Zymogenaceae</taxon>
        <taxon>Candidatus Zymogenus</taxon>
    </lineage>
</organism>
<name>A0A9D8PNH2_9DELT</name>
<reference evidence="3" key="1">
    <citation type="journal article" date="2021" name="Environ. Microbiol.">
        <title>Genomic characterization of three novel Desulfobacterota classes expand the metabolic and phylogenetic diversity of the phylum.</title>
        <authorList>
            <person name="Murphy C.L."/>
            <person name="Biggerstaff J."/>
            <person name="Eichhorn A."/>
            <person name="Ewing E."/>
            <person name="Shahan R."/>
            <person name="Soriano D."/>
            <person name="Stewart S."/>
            <person name="VanMol K."/>
            <person name="Walker R."/>
            <person name="Walters P."/>
            <person name="Elshahed M.S."/>
            <person name="Youssef N.H."/>
        </authorList>
    </citation>
    <scope>NUCLEOTIDE SEQUENCE</scope>
    <source>
        <strain evidence="3">Zod_Metabat.24</strain>
    </source>
</reference>
<sequence length="298" mass="32846">MNIIKRLVVTSLFMLPFNFVPLALSATLNAPEVVKQGKVYIVGLSGEKDISIVKGTFCKKNVYFNRTPYPGTYSGLMGVDVSEEAGEKLLRVVIKRGDGKVEMVDTEITIKEVDFGVQRIRVPKKWVDYDGETEERVRVESEKIKEVLGMETEERLWDAPFMRPAEGRISTTFGLLRYVNGTPKSPHCGIDIVAYLGTPVLSANSGRVALVLNAYIPGLTVIIDHGQGLYSMYCHLLKSLVEEGEALDRGQEIALVGGTGRITGVHLHYGVILNSNCVDPLAVEKIDVNENGSIFISR</sequence>
<dbReference type="InterPro" id="IPR050570">
    <property type="entry name" value="Cell_wall_metabolism_enzyme"/>
</dbReference>
<dbReference type="CDD" id="cd12797">
    <property type="entry name" value="M23_peptidase"/>
    <property type="match status" value="1"/>
</dbReference>
<evidence type="ECO:0000313" key="3">
    <source>
        <dbReference type="EMBL" id="MBN1572102.1"/>
    </source>
</evidence>
<dbReference type="PANTHER" id="PTHR21666">
    <property type="entry name" value="PEPTIDASE-RELATED"/>
    <property type="match status" value="1"/>
</dbReference>
<dbReference type="Pfam" id="PF01551">
    <property type="entry name" value="Peptidase_M23"/>
    <property type="match status" value="1"/>
</dbReference>
<dbReference type="GO" id="GO:0004222">
    <property type="term" value="F:metalloendopeptidase activity"/>
    <property type="evidence" value="ECO:0007669"/>
    <property type="project" value="TreeGrafter"/>
</dbReference>
<comment type="caution">
    <text evidence="3">The sequence shown here is derived from an EMBL/GenBank/DDBJ whole genome shotgun (WGS) entry which is preliminary data.</text>
</comment>
<dbReference type="PANTHER" id="PTHR21666:SF270">
    <property type="entry name" value="MUREIN HYDROLASE ACTIVATOR ENVC"/>
    <property type="match status" value="1"/>
</dbReference>
<dbReference type="SUPFAM" id="SSF51261">
    <property type="entry name" value="Duplicated hybrid motif"/>
    <property type="match status" value="1"/>
</dbReference>